<evidence type="ECO:0008006" key="3">
    <source>
        <dbReference type="Google" id="ProtNLM"/>
    </source>
</evidence>
<name>A0A2K8L3C6_9PROT</name>
<reference evidence="1 2" key="1">
    <citation type="submission" date="2016-12" db="EMBL/GenBank/DDBJ databases">
        <title>Isolation and genomic insights into novel planktonic Zetaproteobacteria from stratified waters of the Chesapeake Bay.</title>
        <authorList>
            <person name="McAllister S.M."/>
            <person name="Kato S."/>
            <person name="Chan C.S."/>
            <person name="Chiu B.K."/>
            <person name="Field E.K."/>
        </authorList>
    </citation>
    <scope>NUCLEOTIDE SEQUENCE [LARGE SCALE GENOMIC DNA]</scope>
    <source>
        <strain evidence="1 2">CP-8</strain>
    </source>
</reference>
<dbReference type="AlphaFoldDB" id="A0A2K8L3C6"/>
<organism evidence="1 2">
    <name type="scientific">Mariprofundus ferrinatatus</name>
    <dbReference type="NCBI Taxonomy" id="1921087"/>
    <lineage>
        <taxon>Bacteria</taxon>
        <taxon>Pseudomonadati</taxon>
        <taxon>Pseudomonadota</taxon>
        <taxon>Candidatius Mariprofundia</taxon>
        <taxon>Mariprofundales</taxon>
        <taxon>Mariprofundaceae</taxon>
        <taxon>Mariprofundus</taxon>
    </lineage>
</organism>
<protein>
    <recommendedName>
        <fullName evidence="3">AsmA family protein</fullName>
    </recommendedName>
</protein>
<gene>
    <name evidence="1" type="ORF">Ga0123462_0969</name>
</gene>
<dbReference type="RefSeq" id="WP_100265253.1">
    <property type="nucleotide sequence ID" value="NZ_CP018800.1"/>
</dbReference>
<dbReference type="EMBL" id="CP018800">
    <property type="protein sequence ID" value="ATX81838.1"/>
    <property type="molecule type" value="Genomic_DNA"/>
</dbReference>
<dbReference type="Proteomes" id="UP000231637">
    <property type="component" value="Chromosome"/>
</dbReference>
<evidence type="ECO:0000313" key="2">
    <source>
        <dbReference type="Proteomes" id="UP000231637"/>
    </source>
</evidence>
<dbReference type="KEGG" id="mfn:Ga0123462_0969"/>
<proteinExistence type="predicted"/>
<keyword evidence="2" id="KW-1185">Reference proteome</keyword>
<accession>A0A2K8L3C6</accession>
<dbReference type="OrthoDB" id="5615627at2"/>
<evidence type="ECO:0000313" key="1">
    <source>
        <dbReference type="EMBL" id="ATX81838.1"/>
    </source>
</evidence>
<sequence>MKKVLIGIVGLLVVVAGAFVFVWSNLDSIVKEAIQTYGSEAVKTEVSVADVKLQLETGSGTIKGLKVGNPPGFSNPNIFELGMISTKIDTSTVTENPVVIDEIIISAPAVVYEINKSGVSNVDVLKKSLGKSAGESGSKGGDEVKMVIRKLVVEGGQATVRIAALGDKNQIVKLPRIQLTDVGKKSGGATAAEVAQILSSKLLNNVQGSVMKLGVNQYLGKSADAVTGGALQKATGGIGGAGGADKALKGLLGN</sequence>